<proteinExistence type="inferred from homology"/>
<dbReference type="InterPro" id="IPR018033">
    <property type="entry name" value="Deacylase_DtdA_archaea"/>
</dbReference>
<evidence type="ECO:0000313" key="6">
    <source>
        <dbReference type="Proteomes" id="UP000244093"/>
    </source>
</evidence>
<comment type="cofactor">
    <cofactor evidence="4">
        <name>Zn(2+)</name>
        <dbReference type="ChEBI" id="CHEBI:29105"/>
    </cofactor>
    <text evidence="4">Binds 2 Zn(2+) ions per subunit.</text>
</comment>
<sequence>MKALVYSSIDPAGSGIAKSLLKILKYREARLSKALRAWYVEDIDALLAEFNEDVIYFNFLDDVLPEAEYFIILSRHSASSGVKSLTVHHTGNPTNEALFGGNPYELAYSNPRISYSILTNISKLAVNTLPDFKVVYEVTHHGPTNVKKPLTFVEIGSSELEWSLSEAHETLAQAIIAALTNASPVECVPTVGFGGPHYAEQFTERALTLRECYGHIISRYAINELTQHKERLRDIALQALERNADKVEKVVITKMRSEDRTEIVNLCVQKNVSYVYVK</sequence>
<dbReference type="SUPFAM" id="SSF142535">
    <property type="entry name" value="AF0625-like"/>
    <property type="match status" value="1"/>
</dbReference>
<evidence type="ECO:0000256" key="2">
    <source>
        <dbReference type="ARBA" id="ARBA00022801"/>
    </source>
</evidence>
<dbReference type="EC" id="3.1.1.96" evidence="4"/>
<comment type="function">
    <text evidence="4">D-aminoacyl-tRNA deacylase with broad substrate specificity. By recycling D-aminoacyl-tRNA to D-amino acids and free tRNA molecules, this enzyme counteracts the toxicity associated with the formation of D-aminoacyl-tRNA entities in vivo.</text>
</comment>
<dbReference type="GO" id="GO:0106026">
    <property type="term" value="F:Gly-tRNA(Ala) deacylase activity"/>
    <property type="evidence" value="ECO:0007669"/>
    <property type="project" value="RHEA"/>
</dbReference>
<dbReference type="Gene3D" id="3.40.630.50">
    <property type="entry name" value="AF0625-like"/>
    <property type="match status" value="1"/>
</dbReference>
<name>A0A2R7Y816_9CREN</name>
<dbReference type="EMBL" id="NBVN01000002">
    <property type="protein sequence ID" value="PUA33674.1"/>
    <property type="molecule type" value="Genomic_DNA"/>
</dbReference>
<dbReference type="PIRSF" id="PIRSF016210">
    <property type="entry name" value="UCP016210"/>
    <property type="match status" value="1"/>
</dbReference>
<dbReference type="GO" id="GO:0051499">
    <property type="term" value="F:D-aminoacyl-tRNA deacylase activity"/>
    <property type="evidence" value="ECO:0007669"/>
    <property type="project" value="UniProtKB-UniRule"/>
</dbReference>
<comment type="similarity">
    <text evidence="4">Belongs to the DtdA deacylase family.</text>
</comment>
<evidence type="ECO:0000313" key="5">
    <source>
        <dbReference type="EMBL" id="PUA33674.1"/>
    </source>
</evidence>
<comment type="catalytic activity">
    <reaction evidence="4">
        <text>glycyl-tRNA(Ala) + H2O = tRNA(Ala) + glycine + H(+)</text>
        <dbReference type="Rhea" id="RHEA:53744"/>
        <dbReference type="Rhea" id="RHEA-COMP:9657"/>
        <dbReference type="Rhea" id="RHEA-COMP:13640"/>
        <dbReference type="ChEBI" id="CHEBI:15377"/>
        <dbReference type="ChEBI" id="CHEBI:15378"/>
        <dbReference type="ChEBI" id="CHEBI:57305"/>
        <dbReference type="ChEBI" id="CHEBI:78442"/>
        <dbReference type="ChEBI" id="CHEBI:78522"/>
        <dbReference type="EC" id="3.1.1.96"/>
    </reaction>
</comment>
<comment type="subunit">
    <text evidence="4">Monomer.</text>
</comment>
<evidence type="ECO:0000256" key="1">
    <source>
        <dbReference type="ARBA" id="ARBA00022723"/>
    </source>
</evidence>
<dbReference type="Gene3D" id="3.40.50.10700">
    <property type="entry name" value="AF0625-like"/>
    <property type="match status" value="1"/>
</dbReference>
<keyword evidence="1 4" id="KW-0479">Metal-binding</keyword>
<reference evidence="5 6" key="1">
    <citation type="journal article" date="2018" name="Syst. Appl. Microbiol.">
        <title>A new symbiotic nanoarchaeote (Candidatus Nanoclepta minutus) and its host (Zestosphaera tikiterensis gen. nov., sp. nov.) from a New Zealand hot spring.</title>
        <authorList>
            <person name="St John E."/>
            <person name="Liu Y."/>
            <person name="Podar M."/>
            <person name="Stott M.B."/>
            <person name="Meneghin J."/>
            <person name="Chen Z."/>
            <person name="Lagutin K."/>
            <person name="Mitchell K."/>
            <person name="Reysenbach A.L."/>
        </authorList>
    </citation>
    <scope>NUCLEOTIDE SEQUENCE [LARGE SCALE GENOMIC DNA]</scope>
    <source>
        <strain evidence="5">NZ3</strain>
    </source>
</reference>
<dbReference type="InterPro" id="IPR007508">
    <property type="entry name" value="DtdA"/>
</dbReference>
<dbReference type="GO" id="GO:0008270">
    <property type="term" value="F:zinc ion binding"/>
    <property type="evidence" value="ECO:0007669"/>
    <property type="project" value="UniProtKB-UniRule"/>
</dbReference>
<keyword evidence="2 4" id="KW-0378">Hydrolase</keyword>
<dbReference type="PANTHER" id="PTHR34667">
    <property type="entry name" value="D-AMINOACYL-TRNA DEACYLASE"/>
    <property type="match status" value="1"/>
</dbReference>
<keyword evidence="3 4" id="KW-0862">Zinc</keyword>
<comment type="catalytic activity">
    <reaction evidence="4">
        <text>a D-aminoacyl-tRNA + H2O = a tRNA + a D-alpha-amino acid + H(+)</text>
        <dbReference type="Rhea" id="RHEA:13953"/>
        <dbReference type="Rhea" id="RHEA-COMP:10123"/>
        <dbReference type="Rhea" id="RHEA-COMP:10124"/>
        <dbReference type="ChEBI" id="CHEBI:15377"/>
        <dbReference type="ChEBI" id="CHEBI:15378"/>
        <dbReference type="ChEBI" id="CHEBI:59871"/>
        <dbReference type="ChEBI" id="CHEBI:78442"/>
        <dbReference type="ChEBI" id="CHEBI:79333"/>
        <dbReference type="EC" id="3.1.1.96"/>
    </reaction>
</comment>
<dbReference type="PANTHER" id="PTHR34667:SF1">
    <property type="entry name" value="D-AMINOACYL-TRNA DEACYLASE"/>
    <property type="match status" value="1"/>
</dbReference>
<dbReference type="HAMAP" id="MF_00562">
    <property type="entry name" value="Deacylase_DtdA"/>
    <property type="match status" value="1"/>
</dbReference>
<comment type="caution">
    <text evidence="5">The sequence shown here is derived from an EMBL/GenBank/DDBJ whole genome shotgun (WGS) entry which is preliminary data.</text>
</comment>
<dbReference type="GO" id="GO:0019478">
    <property type="term" value="P:D-amino acid catabolic process"/>
    <property type="evidence" value="ECO:0007669"/>
    <property type="project" value="UniProtKB-UniRule"/>
</dbReference>
<dbReference type="AlphaFoldDB" id="A0A2R7Y816"/>
<gene>
    <name evidence="4" type="primary">dtdA</name>
    <name evidence="5" type="ORF">B7O98_04480</name>
</gene>
<protein>
    <recommendedName>
        <fullName evidence="4">D-aminoacyl-tRNA deacylase</fullName>
        <ecNumber evidence="4">3.1.1.96</ecNumber>
    </recommendedName>
</protein>
<dbReference type="Proteomes" id="UP000244093">
    <property type="component" value="Unassembled WGS sequence"/>
</dbReference>
<evidence type="ECO:0000256" key="3">
    <source>
        <dbReference type="ARBA" id="ARBA00022833"/>
    </source>
</evidence>
<accession>A0A2R7Y816</accession>
<dbReference type="Pfam" id="PF04414">
    <property type="entry name" value="tRNA_deacylase"/>
    <property type="match status" value="1"/>
</dbReference>
<evidence type="ECO:0000256" key="4">
    <source>
        <dbReference type="HAMAP-Rule" id="MF_00562"/>
    </source>
</evidence>
<organism evidence="5 6">
    <name type="scientific">Zestosphaera tikiterensis</name>
    <dbReference type="NCBI Taxonomy" id="1973259"/>
    <lineage>
        <taxon>Archaea</taxon>
        <taxon>Thermoproteota</taxon>
        <taxon>Thermoprotei</taxon>
        <taxon>Desulfurococcales</taxon>
        <taxon>Desulfurococcaceae</taxon>
        <taxon>Zestosphaera</taxon>
    </lineage>
</organism>